<sequence>MSKPKDPGPGHKYRLSHQEAEAGSAEDSSVCGEEDPGAALEFLVEENRQKKLAREERNPTDKQPEKDRNK</sequence>
<keyword evidence="3" id="KW-1185">Reference proteome</keyword>
<reference evidence="2" key="1">
    <citation type="submission" date="2021-03" db="EMBL/GenBank/DDBJ databases">
        <title>novel species isolated from a fishpond in China.</title>
        <authorList>
            <person name="Lu H."/>
            <person name="Cai Z."/>
        </authorList>
    </citation>
    <scope>NUCLEOTIDE SEQUENCE</scope>
    <source>
        <strain evidence="2">JCM 30855</strain>
    </source>
</reference>
<dbReference type="Proteomes" id="UP000664654">
    <property type="component" value="Unassembled WGS sequence"/>
</dbReference>
<comment type="caution">
    <text evidence="2">The sequence shown here is derived from an EMBL/GenBank/DDBJ whole genome shotgun (WGS) entry which is preliminary data.</text>
</comment>
<gene>
    <name evidence="2" type="ORF">J0A66_05525</name>
</gene>
<dbReference type="AlphaFoldDB" id="A0A939IQ56"/>
<name>A0A939IQ56_9ALTE</name>
<feature type="region of interest" description="Disordered" evidence="1">
    <location>
        <begin position="1"/>
        <end position="70"/>
    </location>
</feature>
<evidence type="ECO:0000256" key="1">
    <source>
        <dbReference type="SAM" id="MobiDB-lite"/>
    </source>
</evidence>
<organism evidence="2 3">
    <name type="scientific">Bowmanella dokdonensis</name>
    <dbReference type="NCBI Taxonomy" id="751969"/>
    <lineage>
        <taxon>Bacteria</taxon>
        <taxon>Pseudomonadati</taxon>
        <taxon>Pseudomonadota</taxon>
        <taxon>Gammaproteobacteria</taxon>
        <taxon>Alteromonadales</taxon>
        <taxon>Alteromonadaceae</taxon>
        <taxon>Bowmanella</taxon>
    </lineage>
</organism>
<protein>
    <submittedName>
        <fullName evidence="2">Uncharacterized protein</fullName>
    </submittedName>
</protein>
<dbReference type="EMBL" id="JAFKCV010000002">
    <property type="protein sequence ID" value="MBN7824684.1"/>
    <property type="molecule type" value="Genomic_DNA"/>
</dbReference>
<proteinExistence type="predicted"/>
<accession>A0A939IQ56</accession>
<dbReference type="RefSeq" id="WP_206572777.1">
    <property type="nucleotide sequence ID" value="NZ_JAFKCV010000002.1"/>
</dbReference>
<evidence type="ECO:0000313" key="2">
    <source>
        <dbReference type="EMBL" id="MBN7824684.1"/>
    </source>
</evidence>
<evidence type="ECO:0000313" key="3">
    <source>
        <dbReference type="Proteomes" id="UP000664654"/>
    </source>
</evidence>
<feature type="compositionally biased region" description="Basic and acidic residues" evidence="1">
    <location>
        <begin position="45"/>
        <end position="70"/>
    </location>
</feature>